<organism evidence="1 2">
    <name type="scientific">Eucalyptus globulus</name>
    <name type="common">Tasmanian blue gum</name>
    <dbReference type="NCBI Taxonomy" id="34317"/>
    <lineage>
        <taxon>Eukaryota</taxon>
        <taxon>Viridiplantae</taxon>
        <taxon>Streptophyta</taxon>
        <taxon>Embryophyta</taxon>
        <taxon>Tracheophyta</taxon>
        <taxon>Spermatophyta</taxon>
        <taxon>Magnoliopsida</taxon>
        <taxon>eudicotyledons</taxon>
        <taxon>Gunneridae</taxon>
        <taxon>Pentapetalae</taxon>
        <taxon>rosids</taxon>
        <taxon>malvids</taxon>
        <taxon>Myrtales</taxon>
        <taxon>Myrtaceae</taxon>
        <taxon>Myrtoideae</taxon>
        <taxon>Eucalypteae</taxon>
        <taxon>Eucalyptus</taxon>
    </lineage>
</organism>
<name>A0ABD3JPM2_EUCGL</name>
<keyword evidence="2" id="KW-1185">Reference proteome</keyword>
<dbReference type="PANTHER" id="PTHR14614">
    <property type="entry name" value="HEPATOCELLULAR CARCINOMA-ASSOCIATED ANTIGEN"/>
    <property type="match status" value="1"/>
</dbReference>
<dbReference type="SUPFAM" id="SSF53335">
    <property type="entry name" value="S-adenosyl-L-methionine-dependent methyltransferases"/>
    <property type="match status" value="1"/>
</dbReference>
<dbReference type="Pfam" id="PF10294">
    <property type="entry name" value="Methyltransf_16"/>
    <property type="match status" value="1"/>
</dbReference>
<reference evidence="1 2" key="1">
    <citation type="submission" date="2024-11" db="EMBL/GenBank/DDBJ databases">
        <title>Chromosome-level genome assembly of Eucalyptus globulus Labill. provides insights into its genome evolution.</title>
        <authorList>
            <person name="Li X."/>
        </authorList>
    </citation>
    <scope>NUCLEOTIDE SEQUENCE [LARGE SCALE GENOMIC DNA]</scope>
    <source>
        <strain evidence="1">CL2024</strain>
        <tissue evidence="1">Fresh tender leaves</tissue>
    </source>
</reference>
<dbReference type="AlphaFoldDB" id="A0ABD3JPM2"/>
<dbReference type="PANTHER" id="PTHR14614:SF130">
    <property type="entry name" value="PROTEIN-LYSINE N-METHYLTRANSFERASE EEF2KMT"/>
    <property type="match status" value="1"/>
</dbReference>
<evidence type="ECO:0000313" key="1">
    <source>
        <dbReference type="EMBL" id="KAL3728234.1"/>
    </source>
</evidence>
<proteinExistence type="predicted"/>
<accession>A0ABD3JPM2</accession>
<dbReference type="InterPro" id="IPR019410">
    <property type="entry name" value="Methyltransf_16"/>
</dbReference>
<evidence type="ECO:0000313" key="2">
    <source>
        <dbReference type="Proteomes" id="UP001634007"/>
    </source>
</evidence>
<dbReference type="InterPro" id="IPR029063">
    <property type="entry name" value="SAM-dependent_MTases_sf"/>
</dbReference>
<sequence>MEKQKQTVSLHLVSAFLAMEPTDCVMSYARSLGGGSVTVDVQRFIWDHCISKAIGKCHAPYLKNFLKKLILEIESNRDDVLDELYELYSEFMISLKDDNTVKGNVRALKYISFLFPDDASCEDAMVRKMVVPLHCSLNMLEGDTGCSIWPASLFMSEFILSFPDMFSSKTCFEVGSGVGLVGICLSHVKASKVMLSDGDLSTLSNMKLNLKTNQMSTEDDEPVTSECLDLFDRAQIGGIRTEIDIMSLPQVKCLHLPWECASESILQGLKPDIILGADVIYDPLCLPHLVRVLSILLDKTKSSSQLPRVGCDGAIGSSHGHSDGCGSRDVAAACDSAGNAGPIEHPMAYVSSVIRNANTFDHFLALVNEANLAITDLTGTLQPASLLPYMQSYDRSSMRLFKLSSK</sequence>
<dbReference type="EMBL" id="JBJKBG010000008">
    <property type="protein sequence ID" value="KAL3728234.1"/>
    <property type="molecule type" value="Genomic_DNA"/>
</dbReference>
<comment type="caution">
    <text evidence="1">The sequence shown here is derived from an EMBL/GenBank/DDBJ whole genome shotgun (WGS) entry which is preliminary data.</text>
</comment>
<dbReference type="Proteomes" id="UP001634007">
    <property type="component" value="Unassembled WGS sequence"/>
</dbReference>
<evidence type="ECO:0008006" key="3">
    <source>
        <dbReference type="Google" id="ProtNLM"/>
    </source>
</evidence>
<gene>
    <name evidence="1" type="ORF">ACJRO7_032908</name>
</gene>
<dbReference type="Gene3D" id="3.40.50.150">
    <property type="entry name" value="Vaccinia Virus protein VP39"/>
    <property type="match status" value="1"/>
</dbReference>
<protein>
    <recommendedName>
        <fullName evidence="3">FAM86 N-terminal domain-containing protein</fullName>
    </recommendedName>
</protein>